<dbReference type="PANTHER" id="PTHR12463:SF1">
    <property type="entry name" value="2-OXOGLUTARATE AND FE-DEPENDENT OXYGENASE FAMILY PROTEIN"/>
    <property type="match status" value="1"/>
</dbReference>
<evidence type="ECO:0000313" key="3">
    <source>
        <dbReference type="Proteomes" id="UP000247536"/>
    </source>
</evidence>
<proteinExistence type="predicted"/>
<dbReference type="InterPro" id="IPR005123">
    <property type="entry name" value="Oxoglu/Fe-dep_dioxygenase_dom"/>
</dbReference>
<accession>A0ABX5NUS1</accession>
<dbReference type="InterPro" id="IPR037151">
    <property type="entry name" value="AlkB-like_sf"/>
</dbReference>
<dbReference type="InterPro" id="IPR032857">
    <property type="entry name" value="ALKBH4"/>
</dbReference>
<gene>
    <name evidence="2" type="ORF">DMY87_00500</name>
</gene>
<keyword evidence="3" id="KW-1185">Reference proteome</keyword>
<comment type="caution">
    <text evidence="2">The sequence shown here is derived from an EMBL/GenBank/DDBJ whole genome shotgun (WGS) entry which is preliminary data.</text>
</comment>
<evidence type="ECO:0000313" key="2">
    <source>
        <dbReference type="EMBL" id="PYB76915.1"/>
    </source>
</evidence>
<feature type="domain" description="Fe2OG dioxygenase" evidence="1">
    <location>
        <begin position="92"/>
        <end position="194"/>
    </location>
</feature>
<protein>
    <submittedName>
        <fullName evidence="2">Alpha-ketoglutarate-dependent dioxygenase AlkB</fullName>
    </submittedName>
</protein>
<dbReference type="PANTHER" id="PTHR12463">
    <property type="entry name" value="OXYGENASE-RELATED"/>
    <property type="match status" value="1"/>
</dbReference>
<reference evidence="2 3" key="1">
    <citation type="submission" date="2018-06" db="EMBL/GenBank/DDBJ databases">
        <title>Rhizobium wuzhouense sp. nov., isolated from roots of Oryza officinalis.</title>
        <authorList>
            <person name="Yuan T."/>
        </authorList>
    </citation>
    <scope>NUCLEOTIDE SEQUENCE [LARGE SCALE GENOMIC DNA]</scope>
    <source>
        <strain evidence="2 3">W44</strain>
    </source>
</reference>
<dbReference type="PROSITE" id="PS51471">
    <property type="entry name" value="FE2OG_OXY"/>
    <property type="match status" value="1"/>
</dbReference>
<dbReference type="GO" id="GO:0051213">
    <property type="term" value="F:dioxygenase activity"/>
    <property type="evidence" value="ECO:0007669"/>
    <property type="project" value="UniProtKB-KW"/>
</dbReference>
<name>A0ABX5NUS1_9HYPH</name>
<dbReference type="EMBL" id="QJRY01000001">
    <property type="protein sequence ID" value="PYB76915.1"/>
    <property type="molecule type" value="Genomic_DNA"/>
</dbReference>
<keyword evidence="2" id="KW-0223">Dioxygenase</keyword>
<sequence>MTVDGTEITDIGLPPGARVIPDWITPAEETALVAFLDEGAWSDELRRRVRHFGYRYDYRARIATPESRIGPLPEDVQGLGRRMVEDGIFARLPDQVIANEYLPGQGISAHVDCQPCFGDVIVSMSLLSPCEMQFGCVATGERRAAILPPRSLLVLEGVARHDWTHAIPARRSDIIDGVRVMRGRRVSLTFRTMRF</sequence>
<dbReference type="SUPFAM" id="SSF51197">
    <property type="entry name" value="Clavaminate synthase-like"/>
    <property type="match status" value="1"/>
</dbReference>
<dbReference type="InterPro" id="IPR027450">
    <property type="entry name" value="AlkB-like"/>
</dbReference>
<dbReference type="Gene3D" id="2.60.120.590">
    <property type="entry name" value="Alpha-ketoglutarate-dependent dioxygenase AlkB-like"/>
    <property type="match status" value="1"/>
</dbReference>
<dbReference type="Proteomes" id="UP000247536">
    <property type="component" value="Unassembled WGS sequence"/>
</dbReference>
<dbReference type="Pfam" id="PF13532">
    <property type="entry name" value="2OG-FeII_Oxy_2"/>
    <property type="match status" value="1"/>
</dbReference>
<organism evidence="2 3">
    <name type="scientific">Rhizobium wuzhouense</name>
    <dbReference type="NCBI Taxonomy" id="1986026"/>
    <lineage>
        <taxon>Bacteria</taxon>
        <taxon>Pseudomonadati</taxon>
        <taxon>Pseudomonadota</taxon>
        <taxon>Alphaproteobacteria</taxon>
        <taxon>Hyphomicrobiales</taxon>
        <taxon>Rhizobiaceae</taxon>
        <taxon>Rhizobium/Agrobacterium group</taxon>
        <taxon>Rhizobium</taxon>
    </lineage>
</organism>
<keyword evidence="2" id="KW-0560">Oxidoreductase</keyword>
<evidence type="ECO:0000259" key="1">
    <source>
        <dbReference type="PROSITE" id="PS51471"/>
    </source>
</evidence>